<sequence length="209" mass="23098">MNMRIWEDMITDRDRIVIEQGGYGRRTGYGEKPLLLCIDLQPNYIGADAPIEEQIEQWPSGGGAKAWEGVRHILSLRDAAREAGVPVFYTKNVQSRTDAFDNFAGKRKRDNAKFIDGHPCSDLLPCIEPLPEEMVLSKGYASAFYGTPLQSYLITLGIDTLILVGAPPADAAVPLRLTPPQGATGLFMWRTASLTASKYPIRRRCLISG</sequence>
<dbReference type="PANTHER" id="PTHR43540:SF1">
    <property type="entry name" value="ISOCHORISMATASE HYDROLASE"/>
    <property type="match status" value="1"/>
</dbReference>
<evidence type="ECO:0000256" key="1">
    <source>
        <dbReference type="ARBA" id="ARBA00006336"/>
    </source>
</evidence>
<keyword evidence="3" id="KW-0378">Hydrolase</keyword>
<proteinExistence type="inferred from homology"/>
<evidence type="ECO:0000313" key="3">
    <source>
        <dbReference type="EMBL" id="MBU5628105.1"/>
    </source>
</evidence>
<dbReference type="InterPro" id="IPR050272">
    <property type="entry name" value="Isochorismatase-like_hydrls"/>
</dbReference>
<dbReference type="PANTHER" id="PTHR43540">
    <property type="entry name" value="PEROXYUREIDOACRYLATE/UREIDOACRYLATE AMIDOHYDROLASE-RELATED"/>
    <property type="match status" value="1"/>
</dbReference>
<dbReference type="EMBL" id="JAHLQN010000001">
    <property type="protein sequence ID" value="MBU5628105.1"/>
    <property type="molecule type" value="Genomic_DNA"/>
</dbReference>
<feature type="domain" description="Isochorismatase-like" evidence="2">
    <location>
        <begin position="34"/>
        <end position="166"/>
    </location>
</feature>
<dbReference type="Pfam" id="PF00857">
    <property type="entry name" value="Isochorismatase"/>
    <property type="match status" value="1"/>
</dbReference>
<dbReference type="GO" id="GO:0016787">
    <property type="term" value="F:hydrolase activity"/>
    <property type="evidence" value="ECO:0007669"/>
    <property type="project" value="UniProtKB-KW"/>
</dbReference>
<evidence type="ECO:0000313" key="4">
    <source>
        <dbReference type="Proteomes" id="UP000787672"/>
    </source>
</evidence>
<dbReference type="InterPro" id="IPR000868">
    <property type="entry name" value="Isochorismatase-like_dom"/>
</dbReference>
<gene>
    <name evidence="3" type="ORF">KQI82_14425</name>
</gene>
<dbReference type="CDD" id="cd00431">
    <property type="entry name" value="cysteine_hydrolases"/>
    <property type="match status" value="1"/>
</dbReference>
<name>A0ABS6FFG0_9FIRM</name>
<dbReference type="Proteomes" id="UP000787672">
    <property type="component" value="Unassembled WGS sequence"/>
</dbReference>
<organism evidence="3 4">
    <name type="scientific">Dysosmobacter acutus</name>
    <dbReference type="NCBI Taxonomy" id="2841504"/>
    <lineage>
        <taxon>Bacteria</taxon>
        <taxon>Bacillati</taxon>
        <taxon>Bacillota</taxon>
        <taxon>Clostridia</taxon>
        <taxon>Eubacteriales</taxon>
        <taxon>Oscillospiraceae</taxon>
        <taxon>Dysosmobacter</taxon>
    </lineage>
</organism>
<accession>A0ABS6FFG0</accession>
<protein>
    <submittedName>
        <fullName evidence="3">Cysteine hydrolase</fullName>
    </submittedName>
</protein>
<reference evidence="3 4" key="1">
    <citation type="submission" date="2021-06" db="EMBL/GenBank/DDBJ databases">
        <authorList>
            <person name="Sun Q."/>
            <person name="Li D."/>
        </authorList>
    </citation>
    <scope>NUCLEOTIDE SEQUENCE [LARGE SCALE GENOMIC DNA]</scope>
    <source>
        <strain evidence="3 4">MSJ-2</strain>
    </source>
</reference>
<comment type="caution">
    <text evidence="3">The sequence shown here is derived from an EMBL/GenBank/DDBJ whole genome shotgun (WGS) entry which is preliminary data.</text>
</comment>
<comment type="similarity">
    <text evidence="1">Belongs to the isochorismatase family.</text>
</comment>
<evidence type="ECO:0000259" key="2">
    <source>
        <dbReference type="Pfam" id="PF00857"/>
    </source>
</evidence>
<keyword evidence="4" id="KW-1185">Reference proteome</keyword>